<dbReference type="Proteomes" id="UP000298488">
    <property type="component" value="Unassembled WGS sequence"/>
</dbReference>
<dbReference type="InterPro" id="IPR002938">
    <property type="entry name" value="FAD-bd"/>
</dbReference>
<dbReference type="PANTHER" id="PTHR42685">
    <property type="entry name" value="GERANYLGERANYL DIPHOSPHATE REDUCTASE"/>
    <property type="match status" value="1"/>
</dbReference>
<comment type="caution">
    <text evidence="2">The sequence shown here is derived from an EMBL/GenBank/DDBJ whole genome shotgun (WGS) entry which is preliminary data.</text>
</comment>
<dbReference type="Gene3D" id="3.50.50.60">
    <property type="entry name" value="FAD/NAD(P)-binding domain"/>
    <property type="match status" value="1"/>
</dbReference>
<dbReference type="SUPFAM" id="SSF51905">
    <property type="entry name" value="FAD/NAD(P)-binding domain"/>
    <property type="match status" value="1"/>
</dbReference>
<organism evidence="2 3">
    <name type="scientific">Terrimesophilobacter mesophilus</name>
    <dbReference type="NCBI Taxonomy" id="433647"/>
    <lineage>
        <taxon>Bacteria</taxon>
        <taxon>Bacillati</taxon>
        <taxon>Actinomycetota</taxon>
        <taxon>Actinomycetes</taxon>
        <taxon>Micrococcales</taxon>
        <taxon>Microbacteriaceae</taxon>
        <taxon>Terrimesophilobacter</taxon>
    </lineage>
</organism>
<feature type="domain" description="FAD-binding" evidence="1">
    <location>
        <begin position="4"/>
        <end position="281"/>
    </location>
</feature>
<protein>
    <submittedName>
        <fullName evidence="2">NAD(P)/FAD-dependent oxidoreductase</fullName>
    </submittedName>
</protein>
<dbReference type="GO" id="GO:0071949">
    <property type="term" value="F:FAD binding"/>
    <property type="evidence" value="ECO:0007669"/>
    <property type="project" value="InterPro"/>
</dbReference>
<accession>A0A4R8VE83</accession>
<sequence>MHVTDVLVVGGGPIGLATAIEARMAGLSVTVVEPRGVPIDKACGEGLMPGALAALERLGIDPPGHVIAGISYQAGDRRVDHAFRHRLGRGVRRTTLHRVLAERAEAVGVELVRGTVDALQQDDDSASARLTDGTTRRAHWLVGADGLHSTVRTEAGLALPVRGTRRFGLRRHFAAAPWNEFVEVHWTPAAELYVTPVGDGEVGVAVLGPQHTDYDEAVRSVPALADRLRDRAITTSTRGAGPFHQRTTARTAGRVILVGDASGYVDAITGEGIRVGLAQARVAIECIAAGNPARYEREWRRVTRNFRMLTSGLVALGDSPLRSAIVPLARSLPGVYGAVVERLAR</sequence>
<dbReference type="OrthoDB" id="113955at2"/>
<name>A0A4R8VE83_9MICO</name>
<dbReference type="AlphaFoldDB" id="A0A4R8VE83"/>
<gene>
    <name evidence="2" type="ORF">E3N84_07625</name>
</gene>
<evidence type="ECO:0000313" key="3">
    <source>
        <dbReference type="Proteomes" id="UP000298488"/>
    </source>
</evidence>
<reference evidence="2 3" key="1">
    <citation type="submission" date="2019-03" db="EMBL/GenBank/DDBJ databases">
        <title>Genomics of glacier-inhabiting Cryobacterium strains.</title>
        <authorList>
            <person name="Liu Q."/>
            <person name="Xin Y.-H."/>
        </authorList>
    </citation>
    <scope>NUCLEOTIDE SEQUENCE [LARGE SCALE GENOMIC DNA]</scope>
    <source>
        <strain evidence="2 3">CGMCC 1.10440</strain>
    </source>
</reference>
<dbReference type="InterPro" id="IPR036188">
    <property type="entry name" value="FAD/NAD-bd_sf"/>
</dbReference>
<dbReference type="Pfam" id="PF01494">
    <property type="entry name" value="FAD_binding_3"/>
    <property type="match status" value="1"/>
</dbReference>
<evidence type="ECO:0000313" key="2">
    <source>
        <dbReference type="EMBL" id="TFB80816.1"/>
    </source>
</evidence>
<proteinExistence type="predicted"/>
<evidence type="ECO:0000259" key="1">
    <source>
        <dbReference type="Pfam" id="PF01494"/>
    </source>
</evidence>
<dbReference type="EMBL" id="SOFI01000003">
    <property type="protein sequence ID" value="TFB80816.1"/>
    <property type="molecule type" value="Genomic_DNA"/>
</dbReference>
<dbReference type="PRINTS" id="PR00420">
    <property type="entry name" value="RNGMNOXGNASE"/>
</dbReference>
<dbReference type="InterPro" id="IPR050407">
    <property type="entry name" value="Geranylgeranyl_reductase"/>
</dbReference>
<dbReference type="PANTHER" id="PTHR42685:SF19">
    <property type="entry name" value="POSSIBLE OXIDOREDUCTASE"/>
    <property type="match status" value="1"/>
</dbReference>
<keyword evidence="3" id="KW-1185">Reference proteome</keyword>